<organism evidence="2 3">
    <name type="scientific">Crotalaria pallida</name>
    <name type="common">Smooth rattlebox</name>
    <name type="synonym">Crotalaria striata</name>
    <dbReference type="NCBI Taxonomy" id="3830"/>
    <lineage>
        <taxon>Eukaryota</taxon>
        <taxon>Viridiplantae</taxon>
        <taxon>Streptophyta</taxon>
        <taxon>Embryophyta</taxon>
        <taxon>Tracheophyta</taxon>
        <taxon>Spermatophyta</taxon>
        <taxon>Magnoliopsida</taxon>
        <taxon>eudicotyledons</taxon>
        <taxon>Gunneridae</taxon>
        <taxon>Pentapetalae</taxon>
        <taxon>rosids</taxon>
        <taxon>fabids</taxon>
        <taxon>Fabales</taxon>
        <taxon>Fabaceae</taxon>
        <taxon>Papilionoideae</taxon>
        <taxon>50 kb inversion clade</taxon>
        <taxon>genistoids sensu lato</taxon>
        <taxon>core genistoids</taxon>
        <taxon>Crotalarieae</taxon>
        <taxon>Crotalaria</taxon>
    </lineage>
</organism>
<accession>A0AAN9P0A6</accession>
<protein>
    <submittedName>
        <fullName evidence="2">Uncharacterized protein</fullName>
    </submittedName>
</protein>
<evidence type="ECO:0000313" key="2">
    <source>
        <dbReference type="EMBL" id="KAK7282650.1"/>
    </source>
</evidence>
<keyword evidence="3" id="KW-1185">Reference proteome</keyword>
<evidence type="ECO:0000313" key="3">
    <source>
        <dbReference type="Proteomes" id="UP001372338"/>
    </source>
</evidence>
<reference evidence="2 3" key="1">
    <citation type="submission" date="2024-01" db="EMBL/GenBank/DDBJ databases">
        <title>The genomes of 5 underutilized Papilionoideae crops provide insights into root nodulation and disease resistanc.</title>
        <authorList>
            <person name="Yuan L."/>
        </authorList>
    </citation>
    <scope>NUCLEOTIDE SEQUENCE [LARGE SCALE GENOMIC DNA]</scope>
    <source>
        <strain evidence="2">ZHUSHIDOU_FW_LH</strain>
        <tissue evidence="2">Leaf</tissue>
    </source>
</reference>
<comment type="caution">
    <text evidence="2">The sequence shown here is derived from an EMBL/GenBank/DDBJ whole genome shotgun (WGS) entry which is preliminary data.</text>
</comment>
<proteinExistence type="predicted"/>
<feature type="compositionally biased region" description="Polar residues" evidence="1">
    <location>
        <begin position="15"/>
        <end position="25"/>
    </location>
</feature>
<feature type="compositionally biased region" description="Basic and acidic residues" evidence="1">
    <location>
        <begin position="32"/>
        <end position="50"/>
    </location>
</feature>
<dbReference type="EMBL" id="JAYWIO010000002">
    <property type="protein sequence ID" value="KAK7282650.1"/>
    <property type="molecule type" value="Genomic_DNA"/>
</dbReference>
<dbReference type="Proteomes" id="UP001372338">
    <property type="component" value="Unassembled WGS sequence"/>
</dbReference>
<dbReference type="AlphaFoldDB" id="A0AAN9P0A6"/>
<sequence length="92" mass="10244">MESNARSHLKRQCTLPKQESPTKKPTTVGEFAKAKEKTNNDDKPAKSEQKKIDEKLGIEAKEEEIFDGGIKLLATVACDLEKAGENELKRCV</sequence>
<evidence type="ECO:0000256" key="1">
    <source>
        <dbReference type="SAM" id="MobiDB-lite"/>
    </source>
</evidence>
<name>A0AAN9P0A6_CROPI</name>
<feature type="region of interest" description="Disordered" evidence="1">
    <location>
        <begin position="1"/>
        <end position="50"/>
    </location>
</feature>
<gene>
    <name evidence="2" type="ORF">RIF29_11592</name>
</gene>